<feature type="domain" description="N-acetyltransferase" evidence="1">
    <location>
        <begin position="14"/>
        <end position="172"/>
    </location>
</feature>
<gene>
    <name evidence="2" type="ORF">ACFSC0_15265</name>
</gene>
<organism evidence="2 3">
    <name type="scientific">Phenylobacterium terrae</name>
    <dbReference type="NCBI Taxonomy" id="2665495"/>
    <lineage>
        <taxon>Bacteria</taxon>
        <taxon>Pseudomonadati</taxon>
        <taxon>Pseudomonadota</taxon>
        <taxon>Alphaproteobacteria</taxon>
        <taxon>Caulobacterales</taxon>
        <taxon>Caulobacteraceae</taxon>
        <taxon>Phenylobacterium</taxon>
    </lineage>
</organism>
<evidence type="ECO:0000259" key="1">
    <source>
        <dbReference type="PROSITE" id="PS51186"/>
    </source>
</evidence>
<dbReference type="EMBL" id="JBHUEY010000006">
    <property type="protein sequence ID" value="MFD1784762.1"/>
    <property type="molecule type" value="Genomic_DNA"/>
</dbReference>
<evidence type="ECO:0000313" key="2">
    <source>
        <dbReference type="EMBL" id="MFD1784762.1"/>
    </source>
</evidence>
<name>A0ABW4N4D3_9CAUL</name>
<reference evidence="3" key="1">
    <citation type="journal article" date="2019" name="Int. J. Syst. Evol. Microbiol.">
        <title>The Global Catalogue of Microorganisms (GCM) 10K type strain sequencing project: providing services to taxonomists for standard genome sequencing and annotation.</title>
        <authorList>
            <consortium name="The Broad Institute Genomics Platform"/>
            <consortium name="The Broad Institute Genome Sequencing Center for Infectious Disease"/>
            <person name="Wu L."/>
            <person name="Ma J."/>
        </authorList>
    </citation>
    <scope>NUCLEOTIDE SEQUENCE [LARGE SCALE GENOMIC DNA]</scope>
    <source>
        <strain evidence="3">DFY28</strain>
    </source>
</reference>
<dbReference type="InterPro" id="IPR000182">
    <property type="entry name" value="GNAT_dom"/>
</dbReference>
<evidence type="ECO:0000313" key="3">
    <source>
        <dbReference type="Proteomes" id="UP001597237"/>
    </source>
</evidence>
<dbReference type="Gene3D" id="3.40.630.30">
    <property type="match status" value="1"/>
</dbReference>
<dbReference type="RefSeq" id="WP_377280899.1">
    <property type="nucleotide sequence ID" value="NZ_JBHRSI010000002.1"/>
</dbReference>
<dbReference type="GO" id="GO:0016746">
    <property type="term" value="F:acyltransferase activity"/>
    <property type="evidence" value="ECO:0007669"/>
    <property type="project" value="UniProtKB-KW"/>
</dbReference>
<dbReference type="InterPro" id="IPR016181">
    <property type="entry name" value="Acyl_CoA_acyltransferase"/>
</dbReference>
<proteinExistence type="predicted"/>
<dbReference type="InterPro" id="IPR051531">
    <property type="entry name" value="N-acetyltransferase"/>
</dbReference>
<dbReference type="Proteomes" id="UP001597237">
    <property type="component" value="Unassembled WGS sequence"/>
</dbReference>
<sequence>MPIPRDIVLTTPRLTLRPTSPEDARRFFEIQSNWNVTRMLRLAPWPPDPEVMAAWVASHAEEWAAGSAFRFAVLADGAVIGCADADDFDGEKGEIGYWFDEAAWGRGYAAEAGAAVVDFVFSRTDVRRLEAGRLAENPASGRVLEKLGFRRTYDGVRWSRSRGAQVEYCFYRLDRPYSRAG</sequence>
<keyword evidence="3" id="KW-1185">Reference proteome</keyword>
<dbReference type="EC" id="2.3.-.-" evidence="2"/>
<dbReference type="SUPFAM" id="SSF55729">
    <property type="entry name" value="Acyl-CoA N-acyltransferases (Nat)"/>
    <property type="match status" value="1"/>
</dbReference>
<dbReference type="PANTHER" id="PTHR43792">
    <property type="entry name" value="GNAT FAMILY, PUTATIVE (AFU_ORTHOLOGUE AFUA_3G00765)-RELATED-RELATED"/>
    <property type="match status" value="1"/>
</dbReference>
<keyword evidence="2" id="KW-0012">Acyltransferase</keyword>
<accession>A0ABW4N4D3</accession>
<comment type="caution">
    <text evidence="2">The sequence shown here is derived from an EMBL/GenBank/DDBJ whole genome shotgun (WGS) entry which is preliminary data.</text>
</comment>
<dbReference type="Pfam" id="PF13302">
    <property type="entry name" value="Acetyltransf_3"/>
    <property type="match status" value="1"/>
</dbReference>
<dbReference type="PROSITE" id="PS51186">
    <property type="entry name" value="GNAT"/>
    <property type="match status" value="1"/>
</dbReference>
<protein>
    <submittedName>
        <fullName evidence="2">GNAT family N-acetyltransferase</fullName>
        <ecNumber evidence="2">2.3.-.-</ecNumber>
    </submittedName>
</protein>
<keyword evidence="2" id="KW-0808">Transferase</keyword>